<feature type="transmembrane region" description="Helical" evidence="1">
    <location>
        <begin position="119"/>
        <end position="149"/>
    </location>
</feature>
<reference evidence="2" key="1">
    <citation type="submission" date="2022-11" db="EMBL/GenBank/DDBJ databases">
        <title>Salinimicrobium profundisediminis sp. nov., isolated from deep-sea sediment of the Mariana Trench.</title>
        <authorList>
            <person name="Fu H."/>
        </authorList>
    </citation>
    <scope>NUCLEOTIDE SEQUENCE</scope>
    <source>
        <strain evidence="2">MT39</strain>
    </source>
</reference>
<keyword evidence="1" id="KW-0472">Membrane</keyword>
<name>A0A9X3CYZ5_9FLAO</name>
<gene>
    <name evidence="2" type="ORF">OQ279_14840</name>
</gene>
<keyword evidence="1" id="KW-0812">Transmembrane</keyword>
<dbReference type="EMBL" id="JAPJDA010000027">
    <property type="protein sequence ID" value="MCX2839426.1"/>
    <property type="molecule type" value="Genomic_DNA"/>
</dbReference>
<evidence type="ECO:0000313" key="3">
    <source>
        <dbReference type="Proteomes" id="UP001148482"/>
    </source>
</evidence>
<proteinExistence type="predicted"/>
<organism evidence="2 3">
    <name type="scientific">Salinimicrobium profundisediminis</name>
    <dbReference type="NCBI Taxonomy" id="2994553"/>
    <lineage>
        <taxon>Bacteria</taxon>
        <taxon>Pseudomonadati</taxon>
        <taxon>Bacteroidota</taxon>
        <taxon>Flavobacteriia</taxon>
        <taxon>Flavobacteriales</taxon>
        <taxon>Flavobacteriaceae</taxon>
        <taxon>Salinimicrobium</taxon>
    </lineage>
</organism>
<keyword evidence="1" id="KW-1133">Transmembrane helix</keyword>
<evidence type="ECO:0000313" key="2">
    <source>
        <dbReference type="EMBL" id="MCX2839426.1"/>
    </source>
</evidence>
<keyword evidence="3" id="KW-1185">Reference proteome</keyword>
<dbReference type="RefSeq" id="WP_266070788.1">
    <property type="nucleotide sequence ID" value="NZ_JAPJDA010000027.1"/>
</dbReference>
<comment type="caution">
    <text evidence="2">The sequence shown here is derived from an EMBL/GenBank/DDBJ whole genome shotgun (WGS) entry which is preliminary data.</text>
</comment>
<protein>
    <submittedName>
        <fullName evidence="2">Uncharacterized protein</fullName>
    </submittedName>
</protein>
<evidence type="ECO:0000256" key="1">
    <source>
        <dbReference type="SAM" id="Phobius"/>
    </source>
</evidence>
<sequence>MATLQEINQHFDLNELERQLQTVLTFQDPVGYMQSNINWEIDKEDLDDTPELGQLTQIMAADLSANKMYGPWNPFQKFLNWFSRNRTAKKVKNGLCGIADEIQRLIDEEAELKKLLEAALLAIAAGIGIGAINPVLLTILVGILATMILKGVSSVCGF</sequence>
<accession>A0A9X3CYZ5</accession>
<dbReference type="AlphaFoldDB" id="A0A9X3CYZ5"/>
<dbReference type="Proteomes" id="UP001148482">
    <property type="component" value="Unassembled WGS sequence"/>
</dbReference>